<evidence type="ECO:0000313" key="1">
    <source>
        <dbReference type="EMBL" id="MCH89723.1"/>
    </source>
</evidence>
<sequence>MMVVVGGDGGSDIIPAKTTNIPQYSLIKSGKYRNDLLVDIGAVHEIAPPKMTIWSKKFPTTFSLADAEYEGDFDPREYPVLLDDMMGTELTFKVKMQSNGKLASVLNYRADPEIKQSLWWRH</sequence>
<evidence type="ECO:0000313" key="2">
    <source>
        <dbReference type="Proteomes" id="UP000265520"/>
    </source>
</evidence>
<gene>
    <name evidence="1" type="ORF">A2U01_0010624</name>
</gene>
<keyword evidence="2" id="KW-1185">Reference proteome</keyword>
<name>A0A392MR06_9FABA</name>
<dbReference type="AlphaFoldDB" id="A0A392MR06"/>
<dbReference type="Proteomes" id="UP000265520">
    <property type="component" value="Unassembled WGS sequence"/>
</dbReference>
<protein>
    <submittedName>
        <fullName evidence="1">Uncharacterized protein</fullName>
    </submittedName>
</protein>
<accession>A0A392MR06</accession>
<organism evidence="1 2">
    <name type="scientific">Trifolium medium</name>
    <dbReference type="NCBI Taxonomy" id="97028"/>
    <lineage>
        <taxon>Eukaryota</taxon>
        <taxon>Viridiplantae</taxon>
        <taxon>Streptophyta</taxon>
        <taxon>Embryophyta</taxon>
        <taxon>Tracheophyta</taxon>
        <taxon>Spermatophyta</taxon>
        <taxon>Magnoliopsida</taxon>
        <taxon>eudicotyledons</taxon>
        <taxon>Gunneridae</taxon>
        <taxon>Pentapetalae</taxon>
        <taxon>rosids</taxon>
        <taxon>fabids</taxon>
        <taxon>Fabales</taxon>
        <taxon>Fabaceae</taxon>
        <taxon>Papilionoideae</taxon>
        <taxon>50 kb inversion clade</taxon>
        <taxon>NPAAA clade</taxon>
        <taxon>Hologalegina</taxon>
        <taxon>IRL clade</taxon>
        <taxon>Trifolieae</taxon>
        <taxon>Trifolium</taxon>
    </lineage>
</organism>
<comment type="caution">
    <text evidence="1">The sequence shown here is derived from an EMBL/GenBank/DDBJ whole genome shotgun (WGS) entry which is preliminary data.</text>
</comment>
<proteinExistence type="predicted"/>
<dbReference type="EMBL" id="LXQA010016743">
    <property type="protein sequence ID" value="MCH89723.1"/>
    <property type="molecule type" value="Genomic_DNA"/>
</dbReference>
<reference evidence="1 2" key="1">
    <citation type="journal article" date="2018" name="Front. Plant Sci.">
        <title>Red Clover (Trifolium pratense) and Zigzag Clover (T. medium) - A Picture of Genomic Similarities and Differences.</title>
        <authorList>
            <person name="Dluhosova J."/>
            <person name="Istvanek J."/>
            <person name="Nedelnik J."/>
            <person name="Repkova J."/>
        </authorList>
    </citation>
    <scope>NUCLEOTIDE SEQUENCE [LARGE SCALE GENOMIC DNA]</scope>
    <source>
        <strain evidence="2">cv. 10/8</strain>
        <tissue evidence="1">Leaf</tissue>
    </source>
</reference>